<protein>
    <submittedName>
        <fullName evidence="3">PF07602 family protein</fullName>
    </submittedName>
</protein>
<comment type="caution">
    <text evidence="3">The sequence shown here is derived from an EMBL/GenBank/DDBJ whole genome shotgun (WGS) entry which is preliminary data.</text>
</comment>
<sequence length="366" mass="38142">MKQIYKVWLIASLMTMSCAGENGGNQTSSKLLLGILNDQPSKIVANSDRKSSESVIFDIPTLYVDSISGNDSTNPGTKSAPFRTITKAILAATANNIKVIAVAPGTYSGSIGETFPITIPADVNLYGDSNGKGLIGGSSSLYAGPPGTTPKTGPTFISGNGPDIASGRSNVTLALRDSSQVSGFKITNPKPFDSSVYSTTILLHHTYAAKVNKNTIEGVFGGHGILIGTASYTPTKGGNIITGNSFLSNYNGISDYTYSTSNVNKVENNFFTQNHIGVQSVYIKLDLGQGTTGSVGGNTFSCNDHQDLSLGAGASGQTQYALNNFWDHMPPTTQTGYSGYGADIVNYNNATLVYYAGGAVAPGACN</sequence>
<dbReference type="SUPFAM" id="SSF51126">
    <property type="entry name" value="Pectin lyase-like"/>
    <property type="match status" value="1"/>
</dbReference>
<feature type="chain" id="PRO_5004113800" evidence="1">
    <location>
        <begin position="20"/>
        <end position="366"/>
    </location>
</feature>
<dbReference type="OrthoDB" id="342780at2"/>
<evidence type="ECO:0000313" key="3">
    <source>
        <dbReference type="EMBL" id="EMY79754.1"/>
    </source>
</evidence>
<dbReference type="NCBIfam" id="NF047854">
    <property type="entry name" value="LIC10774_LIC10365_LIC10821_LIC11207_LIC11030_fam"/>
    <property type="match status" value="1"/>
</dbReference>
<feature type="domain" description="DUF1565" evidence="2">
    <location>
        <begin position="67"/>
        <end position="333"/>
    </location>
</feature>
<dbReference type="InterPro" id="IPR011459">
    <property type="entry name" value="DUF1565"/>
</dbReference>
<evidence type="ECO:0000259" key="2">
    <source>
        <dbReference type="Pfam" id="PF07602"/>
    </source>
</evidence>
<keyword evidence="4" id="KW-1185">Reference proteome</keyword>
<dbReference type="RefSeq" id="WP_002993377.1">
    <property type="nucleotide sequence ID" value="NZ_AOHC02000005.1"/>
</dbReference>
<name>N1WRJ1_9LEPT</name>
<dbReference type="AlphaFoldDB" id="N1WRJ1"/>
<evidence type="ECO:0000256" key="1">
    <source>
        <dbReference type="SAM" id="SignalP"/>
    </source>
</evidence>
<evidence type="ECO:0000313" key="4">
    <source>
        <dbReference type="Proteomes" id="UP000012313"/>
    </source>
</evidence>
<dbReference type="EMBL" id="AOHC02000005">
    <property type="protein sequence ID" value="EMY79754.1"/>
    <property type="molecule type" value="Genomic_DNA"/>
</dbReference>
<dbReference type="InterPro" id="IPR011050">
    <property type="entry name" value="Pectin_lyase_fold/virulence"/>
</dbReference>
<reference evidence="3" key="1">
    <citation type="submission" date="2013-03" db="EMBL/GenBank/DDBJ databases">
        <authorList>
            <person name="Harkins D.M."/>
            <person name="Durkin A.S."/>
            <person name="Brinkac L.M."/>
            <person name="Haft D.H."/>
            <person name="Selengut J.D."/>
            <person name="Sanka R."/>
            <person name="DePew J."/>
            <person name="Purushe J."/>
            <person name="Hartskeerl R.A."/>
            <person name="Ahmed A."/>
            <person name="van der Linden H."/>
            <person name="Goris M.G.A."/>
            <person name="Vinetz J.M."/>
            <person name="Sutton G.G."/>
            <person name="Nierman W.C."/>
            <person name="Fouts D.E."/>
        </authorList>
    </citation>
    <scope>NUCLEOTIDE SEQUENCE [LARGE SCALE GENOMIC DNA]</scope>
    <source>
        <strain evidence="3">ICFT</strain>
    </source>
</reference>
<proteinExistence type="predicted"/>
<dbReference type="Proteomes" id="UP000012313">
    <property type="component" value="Unassembled WGS sequence"/>
</dbReference>
<organism evidence="3 4">
    <name type="scientific">Leptospira weilii serovar Ranarum str. ICFT</name>
    <dbReference type="NCBI Taxonomy" id="1218598"/>
    <lineage>
        <taxon>Bacteria</taxon>
        <taxon>Pseudomonadati</taxon>
        <taxon>Spirochaetota</taxon>
        <taxon>Spirochaetia</taxon>
        <taxon>Leptospirales</taxon>
        <taxon>Leptospiraceae</taxon>
        <taxon>Leptospira</taxon>
    </lineage>
</organism>
<dbReference type="Gene3D" id="2.160.20.10">
    <property type="entry name" value="Single-stranded right-handed beta-helix, Pectin lyase-like"/>
    <property type="match status" value="1"/>
</dbReference>
<gene>
    <name evidence="3" type="ORF">LEP1GSC060_0915</name>
</gene>
<dbReference type="Pfam" id="PF07602">
    <property type="entry name" value="DUF1565"/>
    <property type="match status" value="1"/>
</dbReference>
<feature type="signal peptide" evidence="1">
    <location>
        <begin position="1"/>
        <end position="19"/>
    </location>
</feature>
<accession>N1WRJ1</accession>
<dbReference type="InterPro" id="IPR012334">
    <property type="entry name" value="Pectin_lyas_fold"/>
</dbReference>
<dbReference type="PROSITE" id="PS51257">
    <property type="entry name" value="PROKAR_LIPOPROTEIN"/>
    <property type="match status" value="1"/>
</dbReference>
<dbReference type="STRING" id="1218598.LEP1GSC060_0915"/>
<keyword evidence="1" id="KW-0732">Signal</keyword>